<dbReference type="Proteomes" id="UP000654075">
    <property type="component" value="Unassembled WGS sequence"/>
</dbReference>
<evidence type="ECO:0000313" key="2">
    <source>
        <dbReference type="Proteomes" id="UP000654075"/>
    </source>
</evidence>
<proteinExistence type="predicted"/>
<evidence type="ECO:0000313" key="1">
    <source>
        <dbReference type="EMBL" id="CAE8613095.1"/>
    </source>
</evidence>
<sequence length="528" mass="56561">MDPAPLNVASSAPPTTPSARFACSTGRFSSVVASGGGVGGGVHDATLGVVGGCLGTDAETLIFRVPENVDHSGKVTIVGCLPEEGPMGRLVERIPKYWKEAAEVEYQARDLTCHGEACDSKAHTVVVAESGKFTACGNPLAIGDHALHASWNDAINIEQGAPVVVGWRVHYPDTQHEDCQCGQPDCAQIHFRKGYYTREGGKGLGPEGTDLIEANGGPRFGLTTVRVAPTTGGCEWKVGEKVQGYFNQDSCWKDGVVTQVHIDSCDIEVHSPRHLASTELKVPMKRMRKDSELITSMSSSTPKNSLALQPLDKESLLHCRQTSIAVGSLVDFPGSERYDGEWDVGTVTMINGDQCDIKCRAWGNPPTSAMQTGVELARVKGLVKTLKCTSSSALGEGAIVDLPRTGKHVHASDLDATERPGQHPCGIYKTPGQHRSVDYDVLIVFDAARREVRACVGWGGAGARVDKVTVPAELWPSEELPLVPFVSFDTHDFGGYNSLLSGEVLPITFEVLSRDQMDPGALEALFRC</sequence>
<protein>
    <submittedName>
        <fullName evidence="1">Uncharacterized protein</fullName>
    </submittedName>
</protein>
<dbReference type="EMBL" id="CAJNNV010025201">
    <property type="protein sequence ID" value="CAE8613095.1"/>
    <property type="molecule type" value="Genomic_DNA"/>
</dbReference>
<organism evidence="1 2">
    <name type="scientific">Polarella glacialis</name>
    <name type="common">Dinoflagellate</name>
    <dbReference type="NCBI Taxonomy" id="89957"/>
    <lineage>
        <taxon>Eukaryota</taxon>
        <taxon>Sar</taxon>
        <taxon>Alveolata</taxon>
        <taxon>Dinophyceae</taxon>
        <taxon>Suessiales</taxon>
        <taxon>Suessiaceae</taxon>
        <taxon>Polarella</taxon>
    </lineage>
</organism>
<keyword evidence="2" id="KW-1185">Reference proteome</keyword>
<gene>
    <name evidence="1" type="ORF">PGLA1383_LOCUS30879</name>
</gene>
<name>A0A813FFX7_POLGL</name>
<accession>A0A813FFX7</accession>
<comment type="caution">
    <text evidence="1">The sequence shown here is derived from an EMBL/GenBank/DDBJ whole genome shotgun (WGS) entry which is preliminary data.</text>
</comment>
<dbReference type="AlphaFoldDB" id="A0A813FFX7"/>
<reference evidence="1" key="1">
    <citation type="submission" date="2021-02" db="EMBL/GenBank/DDBJ databases">
        <authorList>
            <person name="Dougan E. K."/>
            <person name="Rhodes N."/>
            <person name="Thang M."/>
            <person name="Chan C."/>
        </authorList>
    </citation>
    <scope>NUCLEOTIDE SEQUENCE</scope>
</reference>